<keyword evidence="1" id="KW-0812">Transmembrane</keyword>
<gene>
    <name evidence="2" type="ORF">SAMN05216388_100642</name>
</gene>
<dbReference type="PANTHER" id="PTHR34703:SF1">
    <property type="entry name" value="ANTIPORTER SUBUNIT MNHG2-RELATED"/>
    <property type="match status" value="1"/>
</dbReference>
<evidence type="ECO:0000313" key="2">
    <source>
        <dbReference type="EMBL" id="SEN91503.1"/>
    </source>
</evidence>
<evidence type="ECO:0000256" key="1">
    <source>
        <dbReference type="SAM" id="Phobius"/>
    </source>
</evidence>
<dbReference type="NCBIfam" id="NF009314">
    <property type="entry name" value="PRK12674.1-2"/>
    <property type="match status" value="1"/>
</dbReference>
<name>A0A1H8KEU4_9EURY</name>
<dbReference type="NCBIfam" id="TIGR01300">
    <property type="entry name" value="CPA3_mnhG_phaG"/>
    <property type="match status" value="1"/>
</dbReference>
<sequence>MVSLYEAAVLALLAGGVFFGIVAAVGLLRMPDLYTRAHAASKADTLGSGLSLAAAAVVFGSGLPTVKTVLLLVFLFITNPTAAHAISRAAADQGIEPWTTEDGGDDG</sequence>
<dbReference type="Proteomes" id="UP000198775">
    <property type="component" value="Unassembled WGS sequence"/>
</dbReference>
<dbReference type="AlphaFoldDB" id="A0A1H8KEU4"/>
<dbReference type="Pfam" id="PF03334">
    <property type="entry name" value="PhaG_MnhG_YufB"/>
    <property type="match status" value="1"/>
</dbReference>
<dbReference type="GO" id="GO:0015385">
    <property type="term" value="F:sodium:proton antiporter activity"/>
    <property type="evidence" value="ECO:0007669"/>
    <property type="project" value="TreeGrafter"/>
</dbReference>
<feature type="transmembrane region" description="Helical" evidence="1">
    <location>
        <begin position="7"/>
        <end position="30"/>
    </location>
</feature>
<keyword evidence="3" id="KW-1185">Reference proteome</keyword>
<evidence type="ECO:0000313" key="3">
    <source>
        <dbReference type="Proteomes" id="UP000198775"/>
    </source>
</evidence>
<protein>
    <submittedName>
        <fullName evidence="2">Multisubunit sodium/proton antiporter, MrpG subunit</fullName>
    </submittedName>
</protein>
<proteinExistence type="predicted"/>
<organism evidence="2 3">
    <name type="scientific">Halorientalis persicus</name>
    <dbReference type="NCBI Taxonomy" id="1367881"/>
    <lineage>
        <taxon>Archaea</taxon>
        <taxon>Methanobacteriati</taxon>
        <taxon>Methanobacteriota</taxon>
        <taxon>Stenosarchaea group</taxon>
        <taxon>Halobacteria</taxon>
        <taxon>Halobacteriales</taxon>
        <taxon>Haloarculaceae</taxon>
        <taxon>Halorientalis</taxon>
    </lineage>
</organism>
<dbReference type="RefSeq" id="WP_092659031.1">
    <property type="nucleotide sequence ID" value="NZ_FOCX01000006.1"/>
</dbReference>
<feature type="transmembrane region" description="Helical" evidence="1">
    <location>
        <begin position="50"/>
        <end position="78"/>
    </location>
</feature>
<accession>A0A1H8KEU4</accession>
<keyword evidence="1" id="KW-1133">Transmembrane helix</keyword>
<dbReference type="InterPro" id="IPR005133">
    <property type="entry name" value="PhaG_MnhG_YufB"/>
</dbReference>
<dbReference type="PANTHER" id="PTHR34703">
    <property type="entry name" value="ANTIPORTER SUBUNIT MNHG2-RELATED"/>
    <property type="match status" value="1"/>
</dbReference>
<keyword evidence="1" id="KW-0472">Membrane</keyword>
<dbReference type="EMBL" id="FOCX01000006">
    <property type="protein sequence ID" value="SEN91503.1"/>
    <property type="molecule type" value="Genomic_DNA"/>
</dbReference>
<dbReference type="OrthoDB" id="19138at2157"/>
<reference evidence="3" key="1">
    <citation type="submission" date="2016-10" db="EMBL/GenBank/DDBJ databases">
        <authorList>
            <person name="Varghese N."/>
            <person name="Submissions S."/>
        </authorList>
    </citation>
    <scope>NUCLEOTIDE SEQUENCE [LARGE SCALE GENOMIC DNA]</scope>
    <source>
        <strain evidence="3">IBRC-M 10043</strain>
    </source>
</reference>